<evidence type="ECO:0000256" key="1">
    <source>
        <dbReference type="SAM" id="MobiDB-lite"/>
    </source>
</evidence>
<sequence length="141" mass="15540">MANTDDFKFVSHKKNRKKFNSHLRPPTSKPKVDFDESRNENFDLQRFSKQLNACMLEITESDFFRESFHIISAALTDVIKAYNITNLSHSQVTSQSVEDGIISPVASSSLGGHLGSLSHGIATTESGIHLLSYGVGSFSSC</sequence>
<feature type="region of interest" description="Disordered" evidence="1">
    <location>
        <begin position="16"/>
        <end position="35"/>
    </location>
</feature>
<protein>
    <submittedName>
        <fullName evidence="2">Uncharacterized protein</fullName>
    </submittedName>
</protein>
<gene>
    <name evidence="2" type="ORF">GSLYS_00011069001</name>
</gene>
<comment type="caution">
    <text evidence="2">The sequence shown here is derived from an EMBL/GenBank/DDBJ whole genome shotgun (WGS) entry which is preliminary data.</text>
</comment>
<accession>A0AAV2HSQ9</accession>
<dbReference type="AlphaFoldDB" id="A0AAV2HSQ9"/>
<evidence type="ECO:0000313" key="2">
    <source>
        <dbReference type="EMBL" id="CAL1537156.1"/>
    </source>
</evidence>
<organism evidence="2 3">
    <name type="scientific">Lymnaea stagnalis</name>
    <name type="common">Great pond snail</name>
    <name type="synonym">Helix stagnalis</name>
    <dbReference type="NCBI Taxonomy" id="6523"/>
    <lineage>
        <taxon>Eukaryota</taxon>
        <taxon>Metazoa</taxon>
        <taxon>Spiralia</taxon>
        <taxon>Lophotrochozoa</taxon>
        <taxon>Mollusca</taxon>
        <taxon>Gastropoda</taxon>
        <taxon>Heterobranchia</taxon>
        <taxon>Euthyneura</taxon>
        <taxon>Panpulmonata</taxon>
        <taxon>Hygrophila</taxon>
        <taxon>Lymnaeoidea</taxon>
        <taxon>Lymnaeidae</taxon>
        <taxon>Lymnaea</taxon>
    </lineage>
</organism>
<keyword evidence="3" id="KW-1185">Reference proteome</keyword>
<reference evidence="2 3" key="1">
    <citation type="submission" date="2024-04" db="EMBL/GenBank/DDBJ databases">
        <authorList>
            <consortium name="Genoscope - CEA"/>
            <person name="William W."/>
        </authorList>
    </citation>
    <scope>NUCLEOTIDE SEQUENCE [LARGE SCALE GENOMIC DNA]</scope>
</reference>
<name>A0AAV2HSQ9_LYMST</name>
<dbReference type="Proteomes" id="UP001497497">
    <property type="component" value="Unassembled WGS sequence"/>
</dbReference>
<proteinExistence type="predicted"/>
<evidence type="ECO:0000313" key="3">
    <source>
        <dbReference type="Proteomes" id="UP001497497"/>
    </source>
</evidence>
<feature type="non-terminal residue" evidence="2">
    <location>
        <position position="141"/>
    </location>
</feature>
<dbReference type="EMBL" id="CAXITT010000251">
    <property type="protein sequence ID" value="CAL1537156.1"/>
    <property type="molecule type" value="Genomic_DNA"/>
</dbReference>